<keyword evidence="3 7" id="KW-0812">Transmembrane</keyword>
<evidence type="ECO:0000313" key="11">
    <source>
        <dbReference type="Proteomes" id="UP000317093"/>
    </source>
</evidence>
<dbReference type="InterPro" id="IPR050925">
    <property type="entry name" value="Rhomboid_protease_S54"/>
</dbReference>
<sequence length="288" mass="33752">MGIYDREYYRNEAQARMHRLQNFQSWRWWSITTWLIIINVAVFLLNELTRKELFLPIGYFSTQTAVFQLQVWRFITYQFLHANLWHILFNMIALYFFGQMIEQYLGSWRYLVFYLACGIAGALLFVLFTLTQIIPTPVTAPMIGASAGVFGVLIGAARLAPDRTVQMMLFPFFVPMKLKVLAWILIGMAVYTVITTGQNVGGEVAHLGGGGFGFLLIKNVHWLYFLDRFSPEKLQVWWNRGTWKRREKQRDHMREEVDRILEKIIREGIGSLSKRERETLHRAAEELK</sequence>
<evidence type="ECO:0000259" key="9">
    <source>
        <dbReference type="Pfam" id="PF20216"/>
    </source>
</evidence>
<dbReference type="GO" id="GO:0006508">
    <property type="term" value="P:proteolysis"/>
    <property type="evidence" value="ECO:0007669"/>
    <property type="project" value="UniProtKB-KW"/>
</dbReference>
<dbReference type="InterPro" id="IPR035952">
    <property type="entry name" value="Rhomboid-like_sf"/>
</dbReference>
<feature type="domain" description="DUF6576" evidence="9">
    <location>
        <begin position="248"/>
        <end position="282"/>
    </location>
</feature>
<dbReference type="AlphaFoldDB" id="A0A518B0X9"/>
<dbReference type="Pfam" id="PF01694">
    <property type="entry name" value="Rhomboid"/>
    <property type="match status" value="1"/>
</dbReference>
<dbReference type="SUPFAM" id="SSF144091">
    <property type="entry name" value="Rhomboid-like"/>
    <property type="match status" value="1"/>
</dbReference>
<protein>
    <submittedName>
        <fullName evidence="10">Rhomboid protease GluP</fullName>
        <ecNumber evidence="10">3.4.21.105</ecNumber>
    </submittedName>
</protein>
<evidence type="ECO:0000256" key="1">
    <source>
        <dbReference type="ARBA" id="ARBA00004141"/>
    </source>
</evidence>
<dbReference type="GO" id="GO:0004252">
    <property type="term" value="F:serine-type endopeptidase activity"/>
    <property type="evidence" value="ECO:0007669"/>
    <property type="project" value="InterPro"/>
</dbReference>
<evidence type="ECO:0000313" key="10">
    <source>
        <dbReference type="EMBL" id="QDU60639.1"/>
    </source>
</evidence>
<gene>
    <name evidence="10" type="primary">gluP_1</name>
    <name evidence="10" type="ORF">Pan216_14860</name>
</gene>
<evidence type="ECO:0000256" key="3">
    <source>
        <dbReference type="ARBA" id="ARBA00022692"/>
    </source>
</evidence>
<dbReference type="RefSeq" id="WP_419193361.1">
    <property type="nucleotide sequence ID" value="NZ_CP036279.1"/>
</dbReference>
<organism evidence="10 11">
    <name type="scientific">Kolteria novifilia</name>
    <dbReference type="NCBI Taxonomy" id="2527975"/>
    <lineage>
        <taxon>Bacteria</taxon>
        <taxon>Pseudomonadati</taxon>
        <taxon>Planctomycetota</taxon>
        <taxon>Planctomycetia</taxon>
        <taxon>Kolteriales</taxon>
        <taxon>Kolteriaceae</taxon>
        <taxon>Kolteria</taxon>
    </lineage>
</organism>
<evidence type="ECO:0000259" key="8">
    <source>
        <dbReference type="Pfam" id="PF01694"/>
    </source>
</evidence>
<accession>A0A518B0X9</accession>
<dbReference type="Gene3D" id="1.20.1540.10">
    <property type="entry name" value="Rhomboid-like"/>
    <property type="match status" value="1"/>
</dbReference>
<feature type="transmembrane region" description="Helical" evidence="7">
    <location>
        <begin position="110"/>
        <end position="134"/>
    </location>
</feature>
<keyword evidence="11" id="KW-1185">Reference proteome</keyword>
<keyword evidence="10" id="KW-0645">Protease</keyword>
<name>A0A518B0X9_9BACT</name>
<reference evidence="10 11" key="1">
    <citation type="submission" date="2019-02" db="EMBL/GenBank/DDBJ databases">
        <title>Deep-cultivation of Planctomycetes and their phenomic and genomic characterization uncovers novel biology.</title>
        <authorList>
            <person name="Wiegand S."/>
            <person name="Jogler M."/>
            <person name="Boedeker C."/>
            <person name="Pinto D."/>
            <person name="Vollmers J."/>
            <person name="Rivas-Marin E."/>
            <person name="Kohn T."/>
            <person name="Peeters S.H."/>
            <person name="Heuer A."/>
            <person name="Rast P."/>
            <person name="Oberbeckmann S."/>
            <person name="Bunk B."/>
            <person name="Jeske O."/>
            <person name="Meyerdierks A."/>
            <person name="Storesund J.E."/>
            <person name="Kallscheuer N."/>
            <person name="Luecker S."/>
            <person name="Lage O.M."/>
            <person name="Pohl T."/>
            <person name="Merkel B.J."/>
            <person name="Hornburger P."/>
            <person name="Mueller R.-W."/>
            <person name="Bruemmer F."/>
            <person name="Labrenz M."/>
            <person name="Spormann A.M."/>
            <person name="Op den Camp H."/>
            <person name="Overmann J."/>
            <person name="Amann R."/>
            <person name="Jetten M.S.M."/>
            <person name="Mascher T."/>
            <person name="Medema M.H."/>
            <person name="Devos D.P."/>
            <person name="Kaster A.-K."/>
            <person name="Ovreas L."/>
            <person name="Rohde M."/>
            <person name="Galperin M.Y."/>
            <person name="Jogler C."/>
        </authorList>
    </citation>
    <scope>NUCLEOTIDE SEQUENCE [LARGE SCALE GENOMIC DNA]</scope>
    <source>
        <strain evidence="10 11">Pan216</strain>
    </source>
</reference>
<dbReference type="InterPro" id="IPR046483">
    <property type="entry name" value="DUF6576"/>
</dbReference>
<feature type="transmembrane region" description="Helical" evidence="7">
    <location>
        <begin position="26"/>
        <end position="46"/>
    </location>
</feature>
<dbReference type="Pfam" id="PF20216">
    <property type="entry name" value="DUF6576"/>
    <property type="match status" value="1"/>
</dbReference>
<evidence type="ECO:0000256" key="5">
    <source>
        <dbReference type="ARBA" id="ARBA00022989"/>
    </source>
</evidence>
<dbReference type="InterPro" id="IPR022764">
    <property type="entry name" value="Peptidase_S54_rhomboid_dom"/>
</dbReference>
<dbReference type="EMBL" id="CP036279">
    <property type="protein sequence ID" value="QDU60639.1"/>
    <property type="molecule type" value="Genomic_DNA"/>
</dbReference>
<dbReference type="PANTHER" id="PTHR43731">
    <property type="entry name" value="RHOMBOID PROTEASE"/>
    <property type="match status" value="1"/>
</dbReference>
<feature type="transmembrane region" description="Helical" evidence="7">
    <location>
        <begin position="140"/>
        <end position="160"/>
    </location>
</feature>
<keyword evidence="5 7" id="KW-1133">Transmembrane helix</keyword>
<dbReference type="KEGG" id="knv:Pan216_14860"/>
<evidence type="ECO:0000256" key="4">
    <source>
        <dbReference type="ARBA" id="ARBA00022801"/>
    </source>
</evidence>
<evidence type="ECO:0000256" key="6">
    <source>
        <dbReference type="ARBA" id="ARBA00023136"/>
    </source>
</evidence>
<evidence type="ECO:0000256" key="2">
    <source>
        <dbReference type="ARBA" id="ARBA00009045"/>
    </source>
</evidence>
<keyword evidence="6 7" id="KW-0472">Membrane</keyword>
<dbReference type="GO" id="GO:0016020">
    <property type="term" value="C:membrane"/>
    <property type="evidence" value="ECO:0007669"/>
    <property type="project" value="UniProtKB-SubCell"/>
</dbReference>
<comment type="subcellular location">
    <subcellularLocation>
        <location evidence="1">Membrane</location>
        <topology evidence="1">Multi-pass membrane protein</topology>
    </subcellularLocation>
</comment>
<feature type="transmembrane region" description="Helical" evidence="7">
    <location>
        <begin position="204"/>
        <end position="225"/>
    </location>
</feature>
<feature type="transmembrane region" description="Helical" evidence="7">
    <location>
        <begin position="78"/>
        <end position="98"/>
    </location>
</feature>
<dbReference type="SMART" id="SM01160">
    <property type="entry name" value="DUF1751"/>
    <property type="match status" value="1"/>
</dbReference>
<dbReference type="Proteomes" id="UP000317093">
    <property type="component" value="Chromosome"/>
</dbReference>
<proteinExistence type="inferred from homology"/>
<keyword evidence="4 10" id="KW-0378">Hydrolase</keyword>
<feature type="transmembrane region" description="Helical" evidence="7">
    <location>
        <begin position="180"/>
        <end position="198"/>
    </location>
</feature>
<dbReference type="EC" id="3.4.21.105" evidence="10"/>
<comment type="similarity">
    <text evidence="2">Belongs to the peptidase S54 family.</text>
</comment>
<evidence type="ECO:0000256" key="7">
    <source>
        <dbReference type="SAM" id="Phobius"/>
    </source>
</evidence>
<feature type="domain" description="Peptidase S54 rhomboid" evidence="8">
    <location>
        <begin position="70"/>
        <end position="217"/>
    </location>
</feature>
<dbReference type="PANTHER" id="PTHR43731:SF14">
    <property type="entry name" value="PRESENILIN-ASSOCIATED RHOMBOID-LIKE PROTEIN, MITOCHONDRIAL"/>
    <property type="match status" value="1"/>
</dbReference>